<dbReference type="InterPro" id="IPR050204">
    <property type="entry name" value="AraC_XylS_family_regulators"/>
</dbReference>
<accession>A0A504UG72</accession>
<gene>
    <name evidence="5" type="ORF">FJQ55_23080</name>
</gene>
<keyword evidence="6" id="KW-1185">Reference proteome</keyword>
<evidence type="ECO:0000259" key="4">
    <source>
        <dbReference type="PROSITE" id="PS01124"/>
    </source>
</evidence>
<dbReference type="InterPro" id="IPR018060">
    <property type="entry name" value="HTH_AraC"/>
</dbReference>
<dbReference type="GO" id="GO:0003700">
    <property type="term" value="F:DNA-binding transcription factor activity"/>
    <property type="evidence" value="ECO:0007669"/>
    <property type="project" value="InterPro"/>
</dbReference>
<feature type="domain" description="HTH araC/xylS-type" evidence="4">
    <location>
        <begin position="217"/>
        <end position="318"/>
    </location>
</feature>
<keyword evidence="2" id="KW-0238">DNA-binding</keyword>
<dbReference type="Pfam" id="PF14525">
    <property type="entry name" value="AraC_binding_2"/>
    <property type="match status" value="1"/>
</dbReference>
<dbReference type="SUPFAM" id="SSF46689">
    <property type="entry name" value="Homeodomain-like"/>
    <property type="match status" value="1"/>
</dbReference>
<dbReference type="PANTHER" id="PTHR46796">
    <property type="entry name" value="HTH-TYPE TRANSCRIPTIONAL ACTIVATOR RHAS-RELATED"/>
    <property type="match status" value="1"/>
</dbReference>
<organism evidence="5 6">
    <name type="scientific">Rhizobium glycinendophyticum</name>
    <dbReference type="NCBI Taxonomy" id="2589807"/>
    <lineage>
        <taxon>Bacteria</taxon>
        <taxon>Pseudomonadati</taxon>
        <taxon>Pseudomonadota</taxon>
        <taxon>Alphaproteobacteria</taxon>
        <taxon>Hyphomicrobiales</taxon>
        <taxon>Rhizobiaceae</taxon>
        <taxon>Rhizobium/Agrobacterium group</taxon>
        <taxon>Rhizobium</taxon>
    </lineage>
</organism>
<proteinExistence type="predicted"/>
<dbReference type="OrthoDB" id="252470at2"/>
<protein>
    <submittedName>
        <fullName evidence="5">AraC family transcriptional regulator</fullName>
    </submittedName>
</protein>
<dbReference type="Gene3D" id="1.10.10.60">
    <property type="entry name" value="Homeodomain-like"/>
    <property type="match status" value="1"/>
</dbReference>
<dbReference type="PRINTS" id="PR00032">
    <property type="entry name" value="HTHARAC"/>
</dbReference>
<sequence>MKLPIHGPYSLTCDDVLGVDELYEAYGKLIGHGYVVHDHNSRDHVGEFENISALEACATRFQGGSRRFDMSVNHHGLDLVILSFGLSGQALLYQQNGVECVARNGSAILHTTDAPLQAQVDRLGEIMAVALPREKLSSIIGDKDALTPRVLPANSAAFSLFAGHARTFLSLGIAPDIGLAQLVGDQLCDLAALALGVNSRGREKVMSAETLNDVRYNKAINYITRHASDQMLSEKEIARQLGLSTSSVRQIFARKQTTPARIIRTVRVEMAARLLLDSKHRSSKIVSLAFDCGFQSVSAFYEAFRDHYGMQPSEFRASVRQTQD</sequence>
<evidence type="ECO:0000256" key="3">
    <source>
        <dbReference type="ARBA" id="ARBA00023163"/>
    </source>
</evidence>
<comment type="caution">
    <text evidence="5">The sequence shown here is derived from an EMBL/GenBank/DDBJ whole genome shotgun (WGS) entry which is preliminary data.</text>
</comment>
<dbReference type="InterPro" id="IPR035418">
    <property type="entry name" value="AraC-bd_2"/>
</dbReference>
<dbReference type="RefSeq" id="WP_140832535.1">
    <property type="nucleotide sequence ID" value="NZ_VFYP01000009.1"/>
</dbReference>
<dbReference type="GO" id="GO:0043565">
    <property type="term" value="F:sequence-specific DNA binding"/>
    <property type="evidence" value="ECO:0007669"/>
    <property type="project" value="InterPro"/>
</dbReference>
<keyword evidence="3" id="KW-0804">Transcription</keyword>
<dbReference type="EMBL" id="VFYP01000009">
    <property type="protein sequence ID" value="TPP03973.1"/>
    <property type="molecule type" value="Genomic_DNA"/>
</dbReference>
<reference evidence="5 6" key="1">
    <citation type="submission" date="2019-06" db="EMBL/GenBank/DDBJ databases">
        <title>Rhizobium sp. CL12 isolated from roots of soybean.</title>
        <authorList>
            <person name="Wang C."/>
        </authorList>
    </citation>
    <scope>NUCLEOTIDE SEQUENCE [LARGE SCALE GENOMIC DNA]</scope>
    <source>
        <strain evidence="5 6">CL12</strain>
    </source>
</reference>
<dbReference type="PROSITE" id="PS01124">
    <property type="entry name" value="HTH_ARAC_FAMILY_2"/>
    <property type="match status" value="1"/>
</dbReference>
<dbReference type="SMART" id="SM00342">
    <property type="entry name" value="HTH_ARAC"/>
    <property type="match status" value="1"/>
</dbReference>
<dbReference type="AlphaFoldDB" id="A0A504UG72"/>
<dbReference type="Pfam" id="PF12833">
    <property type="entry name" value="HTH_18"/>
    <property type="match status" value="1"/>
</dbReference>
<dbReference type="InterPro" id="IPR009057">
    <property type="entry name" value="Homeodomain-like_sf"/>
</dbReference>
<evidence type="ECO:0000313" key="5">
    <source>
        <dbReference type="EMBL" id="TPP03973.1"/>
    </source>
</evidence>
<keyword evidence="1" id="KW-0805">Transcription regulation</keyword>
<name>A0A504UG72_9HYPH</name>
<dbReference type="PANTHER" id="PTHR46796:SF6">
    <property type="entry name" value="ARAC SUBFAMILY"/>
    <property type="match status" value="1"/>
</dbReference>
<evidence type="ECO:0000313" key="6">
    <source>
        <dbReference type="Proteomes" id="UP000316429"/>
    </source>
</evidence>
<dbReference type="InterPro" id="IPR020449">
    <property type="entry name" value="Tscrpt_reg_AraC-type_HTH"/>
</dbReference>
<evidence type="ECO:0000256" key="1">
    <source>
        <dbReference type="ARBA" id="ARBA00023015"/>
    </source>
</evidence>
<evidence type="ECO:0000256" key="2">
    <source>
        <dbReference type="ARBA" id="ARBA00023125"/>
    </source>
</evidence>
<dbReference type="Proteomes" id="UP000316429">
    <property type="component" value="Unassembled WGS sequence"/>
</dbReference>